<proteinExistence type="predicted"/>
<dbReference type="Proteomes" id="UP001596977">
    <property type="component" value="Unassembled WGS sequence"/>
</dbReference>
<name>A0ABW3HC53_9SPHN</name>
<reference evidence="2" key="1">
    <citation type="journal article" date="2019" name="Int. J. Syst. Evol. Microbiol.">
        <title>The Global Catalogue of Microorganisms (GCM) 10K type strain sequencing project: providing services to taxonomists for standard genome sequencing and annotation.</title>
        <authorList>
            <consortium name="The Broad Institute Genomics Platform"/>
            <consortium name="The Broad Institute Genome Sequencing Center for Infectious Disease"/>
            <person name="Wu L."/>
            <person name="Ma J."/>
        </authorList>
    </citation>
    <scope>NUCLEOTIDE SEQUENCE [LARGE SCALE GENOMIC DNA]</scope>
    <source>
        <strain evidence="2">CCUG 62982</strain>
    </source>
</reference>
<comment type="caution">
    <text evidence="1">The sequence shown here is derived from an EMBL/GenBank/DDBJ whole genome shotgun (WGS) entry which is preliminary data.</text>
</comment>
<dbReference type="RefSeq" id="WP_264946681.1">
    <property type="nucleotide sequence ID" value="NZ_JAPDRA010000022.1"/>
</dbReference>
<protein>
    <submittedName>
        <fullName evidence="1">Uncharacterized protein</fullName>
    </submittedName>
</protein>
<keyword evidence="2" id="KW-1185">Reference proteome</keyword>
<evidence type="ECO:0000313" key="1">
    <source>
        <dbReference type="EMBL" id="MFD0948777.1"/>
    </source>
</evidence>
<gene>
    <name evidence="1" type="ORF">ACFQ1E_20760</name>
</gene>
<evidence type="ECO:0000313" key="2">
    <source>
        <dbReference type="Proteomes" id="UP001596977"/>
    </source>
</evidence>
<dbReference type="EMBL" id="JBHTJG010000021">
    <property type="protein sequence ID" value="MFD0948777.1"/>
    <property type="molecule type" value="Genomic_DNA"/>
</dbReference>
<sequence>MSLEEKELLVRAVKAEATGHLIVIGIPNNGKTIRVGDIFTTRYEAPQTVEDILVELPRPTPTNRAEIALTVVAIDSMRQQIDELPHGVTGALRLAGSGMESVAPNCFLLT</sequence>
<accession>A0ABW3HC53</accession>
<organism evidence="1 2">
    <name type="scientific">Sphingomonas canadensis</name>
    <dbReference type="NCBI Taxonomy" id="1219257"/>
    <lineage>
        <taxon>Bacteria</taxon>
        <taxon>Pseudomonadati</taxon>
        <taxon>Pseudomonadota</taxon>
        <taxon>Alphaproteobacteria</taxon>
        <taxon>Sphingomonadales</taxon>
        <taxon>Sphingomonadaceae</taxon>
        <taxon>Sphingomonas</taxon>
    </lineage>
</organism>